<feature type="domain" description="Hemerythrin-like" evidence="2">
    <location>
        <begin position="63"/>
        <end position="189"/>
    </location>
</feature>
<gene>
    <name evidence="3" type="ORF">VHEMI05062</name>
</gene>
<dbReference type="CDD" id="cd12108">
    <property type="entry name" value="Hr-like"/>
    <property type="match status" value="1"/>
</dbReference>
<evidence type="ECO:0000313" key="4">
    <source>
        <dbReference type="Proteomes" id="UP000039046"/>
    </source>
</evidence>
<dbReference type="PANTHER" id="PTHR38048:SF2">
    <property type="entry name" value="HEMERYTHRIN-LIKE DOMAIN-CONTAINING PROTEIN"/>
    <property type="match status" value="1"/>
</dbReference>
<dbReference type="OrthoDB" id="58416at2759"/>
<dbReference type="EMBL" id="CDHN01000002">
    <property type="protein sequence ID" value="CEJ89205.1"/>
    <property type="molecule type" value="Genomic_DNA"/>
</dbReference>
<dbReference type="HOGENOM" id="CLU_066708_0_0_1"/>
<proteinExistence type="predicted"/>
<name>A0A0A1TFT2_9HYPO</name>
<reference evidence="3 4" key="1">
    <citation type="journal article" date="2015" name="Genome Announc.">
        <title>Draft Genome Sequence and Gene Annotation of the Entomopathogenic Fungus Verticillium hemipterigenum.</title>
        <authorList>
            <person name="Horn F."/>
            <person name="Habel A."/>
            <person name="Scharf D.H."/>
            <person name="Dworschak J."/>
            <person name="Brakhage A.A."/>
            <person name="Guthke R."/>
            <person name="Hertweck C."/>
            <person name="Linde J."/>
        </authorList>
    </citation>
    <scope>NUCLEOTIDE SEQUENCE [LARGE SCALE GENOMIC DNA]</scope>
</reference>
<dbReference type="PANTHER" id="PTHR38048">
    <property type="entry name" value="EXPRESSED PROTEIN"/>
    <property type="match status" value="1"/>
</dbReference>
<sequence>MSSTFVTGLLALGSLFASSFINYSPYMVKTIAPGNQWANTPLQLVHTPAYETNQTDLFTNGATHMALVHNAMIRGFNSIHHQAPLVEEKHKADFVSYSKVWAKFVMSHHHDEEDNLFVAVSEILDDKTIWADTQKEHESFVDGVRVFQAYLNNLKDAKDVSGSRVVALLDKFSKDFENHMHSEVKTIAALAKHRNAPKEGSAEAEVATQTFKTWGKKTITKAGMADVLPFFLLNLDATYEDGRWASWPPMPKPIRWAMTNIVGAYYGNYWKFSSCNAEGQPKELFVYEFPATKTE</sequence>
<protein>
    <recommendedName>
        <fullName evidence="2">Hemerythrin-like domain-containing protein</fullName>
    </recommendedName>
</protein>
<dbReference type="AlphaFoldDB" id="A0A0A1TFT2"/>
<evidence type="ECO:0000259" key="2">
    <source>
        <dbReference type="Pfam" id="PF01814"/>
    </source>
</evidence>
<feature type="chain" id="PRO_5001979611" description="Hemerythrin-like domain-containing protein" evidence="1">
    <location>
        <begin position="20"/>
        <end position="295"/>
    </location>
</feature>
<keyword evidence="1" id="KW-0732">Signal</keyword>
<feature type="signal peptide" evidence="1">
    <location>
        <begin position="1"/>
        <end position="19"/>
    </location>
</feature>
<dbReference type="Pfam" id="PF01814">
    <property type="entry name" value="Hemerythrin"/>
    <property type="match status" value="1"/>
</dbReference>
<dbReference type="InterPro" id="IPR053206">
    <property type="entry name" value="Dimeric_xanthone_biosynth"/>
</dbReference>
<evidence type="ECO:0000256" key="1">
    <source>
        <dbReference type="SAM" id="SignalP"/>
    </source>
</evidence>
<dbReference type="Gene3D" id="1.20.120.520">
    <property type="entry name" value="nmb1532 protein domain like"/>
    <property type="match status" value="1"/>
</dbReference>
<dbReference type="InterPro" id="IPR012312">
    <property type="entry name" value="Hemerythrin-like"/>
</dbReference>
<dbReference type="STRING" id="1531966.A0A0A1TFT2"/>
<organism evidence="3 4">
    <name type="scientific">[Torrubiella] hemipterigena</name>
    <dbReference type="NCBI Taxonomy" id="1531966"/>
    <lineage>
        <taxon>Eukaryota</taxon>
        <taxon>Fungi</taxon>
        <taxon>Dikarya</taxon>
        <taxon>Ascomycota</taxon>
        <taxon>Pezizomycotina</taxon>
        <taxon>Sordariomycetes</taxon>
        <taxon>Hypocreomycetidae</taxon>
        <taxon>Hypocreales</taxon>
        <taxon>Clavicipitaceae</taxon>
        <taxon>Clavicipitaceae incertae sedis</taxon>
        <taxon>'Torrubiella' clade</taxon>
    </lineage>
</organism>
<dbReference type="Proteomes" id="UP000039046">
    <property type="component" value="Unassembled WGS sequence"/>
</dbReference>
<keyword evidence="4" id="KW-1185">Reference proteome</keyword>
<accession>A0A0A1TFT2</accession>
<evidence type="ECO:0000313" key="3">
    <source>
        <dbReference type="EMBL" id="CEJ89205.1"/>
    </source>
</evidence>